<evidence type="ECO:0000313" key="1">
    <source>
        <dbReference type="EMBL" id="CAG5006411.1"/>
    </source>
</evidence>
<comment type="caution">
    <text evidence="1">The sequence shown here is derived from an EMBL/GenBank/DDBJ whole genome shotgun (WGS) entry which is preliminary data.</text>
</comment>
<name>A0A8S3X9A8_PARAO</name>
<reference evidence="1" key="1">
    <citation type="submission" date="2021-04" db="EMBL/GenBank/DDBJ databases">
        <authorList>
            <person name="Tunstrom K."/>
        </authorList>
    </citation>
    <scope>NUCLEOTIDE SEQUENCE</scope>
</reference>
<accession>A0A8S3X9A8</accession>
<evidence type="ECO:0000313" key="2">
    <source>
        <dbReference type="Proteomes" id="UP000691718"/>
    </source>
</evidence>
<gene>
    <name evidence="1" type="ORF">PAPOLLO_LOCUS14744</name>
</gene>
<sequence length="96" mass="10576">MKSIGVIQIPCRLLLLEDAEAALQINDEQLPPEMGGISGKVTEVASRGFQWLRAKKIEADPEEYEYAEDLPDPDPIVVEAEEEGENGGGDPELVRR</sequence>
<dbReference type="AlphaFoldDB" id="A0A8S3X9A8"/>
<dbReference type="EMBL" id="CAJQZP010000980">
    <property type="protein sequence ID" value="CAG5006411.1"/>
    <property type="molecule type" value="Genomic_DNA"/>
</dbReference>
<dbReference type="Proteomes" id="UP000691718">
    <property type="component" value="Unassembled WGS sequence"/>
</dbReference>
<organism evidence="1 2">
    <name type="scientific">Parnassius apollo</name>
    <name type="common">Apollo butterfly</name>
    <name type="synonym">Papilio apollo</name>
    <dbReference type="NCBI Taxonomy" id="110799"/>
    <lineage>
        <taxon>Eukaryota</taxon>
        <taxon>Metazoa</taxon>
        <taxon>Ecdysozoa</taxon>
        <taxon>Arthropoda</taxon>
        <taxon>Hexapoda</taxon>
        <taxon>Insecta</taxon>
        <taxon>Pterygota</taxon>
        <taxon>Neoptera</taxon>
        <taxon>Endopterygota</taxon>
        <taxon>Lepidoptera</taxon>
        <taxon>Glossata</taxon>
        <taxon>Ditrysia</taxon>
        <taxon>Papilionoidea</taxon>
        <taxon>Papilionidae</taxon>
        <taxon>Parnassiinae</taxon>
        <taxon>Parnassini</taxon>
        <taxon>Parnassius</taxon>
        <taxon>Parnassius</taxon>
    </lineage>
</organism>
<protein>
    <submittedName>
        <fullName evidence="1">(apollo) hypothetical protein</fullName>
    </submittedName>
</protein>
<keyword evidence="2" id="KW-1185">Reference proteome</keyword>
<proteinExistence type="predicted"/>